<accession>A0ABV3ISE1</accession>
<dbReference type="RefSeq" id="WP_366087703.1">
    <property type="nucleotide sequence ID" value="NZ_JBFASG010000008.1"/>
</dbReference>
<sequence length="56" mass="6194">MAGQVAKGLQEPAGQECLSLNADDGSVHVDTAKVEPEDLEHPRKAYEFSIKRRQSR</sequence>
<evidence type="ECO:0000313" key="2">
    <source>
        <dbReference type="Proteomes" id="UP001552479"/>
    </source>
</evidence>
<proteinExistence type="predicted"/>
<dbReference type="Proteomes" id="UP001552479">
    <property type="component" value="Unassembled WGS sequence"/>
</dbReference>
<reference evidence="1 2" key="1">
    <citation type="submission" date="2024-06" db="EMBL/GenBank/DDBJ databases">
        <title>The Natural Products Discovery Center: Release of the First 8490 Sequenced Strains for Exploring Actinobacteria Biosynthetic Diversity.</title>
        <authorList>
            <person name="Kalkreuter E."/>
            <person name="Kautsar S.A."/>
            <person name="Yang D."/>
            <person name="Bader C.D."/>
            <person name="Teijaro C.N."/>
            <person name="Fluegel L."/>
            <person name="Davis C.M."/>
            <person name="Simpson J.R."/>
            <person name="Lauterbach L."/>
            <person name="Steele A.D."/>
            <person name="Gui C."/>
            <person name="Meng S."/>
            <person name="Li G."/>
            <person name="Viehrig K."/>
            <person name="Ye F."/>
            <person name="Su P."/>
            <person name="Kiefer A.F."/>
            <person name="Nichols A."/>
            <person name="Cepeda A.J."/>
            <person name="Yan W."/>
            <person name="Fan B."/>
            <person name="Jiang Y."/>
            <person name="Adhikari A."/>
            <person name="Zheng C.-J."/>
            <person name="Schuster L."/>
            <person name="Cowan T.M."/>
            <person name="Smanski M.J."/>
            <person name="Chevrette M.G."/>
            <person name="De Carvalho L.P.S."/>
            <person name="Shen B."/>
        </authorList>
    </citation>
    <scope>NUCLEOTIDE SEQUENCE [LARGE SCALE GENOMIC DNA]</scope>
    <source>
        <strain evidence="1 2">NPDC053791</strain>
    </source>
</reference>
<gene>
    <name evidence="1" type="ORF">AB0L03_11030</name>
</gene>
<evidence type="ECO:0000313" key="1">
    <source>
        <dbReference type="EMBL" id="MEV4923373.1"/>
    </source>
</evidence>
<name>A0ABV3ISE1_9ACTN</name>
<comment type="caution">
    <text evidence="1">The sequence shown here is derived from an EMBL/GenBank/DDBJ whole genome shotgun (WGS) entry which is preliminary data.</text>
</comment>
<protein>
    <submittedName>
        <fullName evidence="1">Uncharacterized protein</fullName>
    </submittedName>
</protein>
<keyword evidence="2" id="KW-1185">Reference proteome</keyword>
<organism evidence="1 2">
    <name type="scientific">Streptomyces roseoverticillatus</name>
    <dbReference type="NCBI Taxonomy" id="66429"/>
    <lineage>
        <taxon>Bacteria</taxon>
        <taxon>Bacillati</taxon>
        <taxon>Actinomycetota</taxon>
        <taxon>Actinomycetes</taxon>
        <taxon>Kitasatosporales</taxon>
        <taxon>Streptomycetaceae</taxon>
        <taxon>Streptomyces</taxon>
    </lineage>
</organism>
<dbReference type="EMBL" id="JBFASG010000008">
    <property type="protein sequence ID" value="MEV4923373.1"/>
    <property type="molecule type" value="Genomic_DNA"/>
</dbReference>